<sequence>MMKNRIRLKQKYYSGQSLVSLMLSVSLSSFLLLVILQFYSQHQQQNQEILLRLQLQTELQRVVQLMGKDLARTGFRAVSEKLTKDNLSLFEQPNQPSAITIAQMNAEKNNSCVVFFYDLDVNGCVGGQYKGDTCLANGRNATKEIERELFGYRLNKKMLETRLTYKSAVKQNCSLEDCQRYTQQSACNHGGWVDLLDDKEYEISHLTFDWLAEQKGIEVRLIGNLKQNKKIIYETAIVVPLLNGGVP</sequence>
<accession>A0A336NCF5</accession>
<keyword evidence="1" id="KW-0812">Transmembrane</keyword>
<dbReference type="AlphaFoldDB" id="A0A336NCF5"/>
<protein>
    <submittedName>
        <fullName evidence="2">Type II secretory pathway, component PulJ</fullName>
    </submittedName>
</protein>
<gene>
    <name evidence="2" type="ORF">NCTC5908_00405</name>
</gene>
<dbReference type="PIRSF" id="PIRSF004525">
    <property type="entry name" value="Pilin_peptidase-dep_B_prd"/>
    <property type="match status" value="1"/>
</dbReference>
<dbReference type="GeneID" id="49636470"/>
<keyword evidence="1" id="KW-0472">Membrane</keyword>
<evidence type="ECO:0000256" key="1">
    <source>
        <dbReference type="SAM" id="Phobius"/>
    </source>
</evidence>
<evidence type="ECO:0000313" key="2">
    <source>
        <dbReference type="EMBL" id="SSY93620.1"/>
    </source>
</evidence>
<organism evidence="2 3">
    <name type="scientific">Aggregatibacter aphrophilus</name>
    <name type="common">Haemophilus aphrophilus</name>
    <dbReference type="NCBI Taxonomy" id="732"/>
    <lineage>
        <taxon>Bacteria</taxon>
        <taxon>Pseudomonadati</taxon>
        <taxon>Pseudomonadota</taxon>
        <taxon>Gammaproteobacteria</taxon>
        <taxon>Pasteurellales</taxon>
        <taxon>Pasteurellaceae</taxon>
        <taxon>Aggregatibacter</taxon>
    </lineage>
</organism>
<feature type="transmembrane region" description="Helical" evidence="1">
    <location>
        <begin position="21"/>
        <end position="39"/>
    </location>
</feature>
<dbReference type="RefSeq" id="WP_032995151.1">
    <property type="nucleotide sequence ID" value="NZ_MAQF01000012.1"/>
</dbReference>
<name>A0A336NCF5_AGGAP</name>
<dbReference type="EMBL" id="UFSP01000001">
    <property type="protein sequence ID" value="SSY93620.1"/>
    <property type="molecule type" value="Genomic_DNA"/>
</dbReference>
<keyword evidence="1" id="KW-1133">Transmembrane helix</keyword>
<reference evidence="2 3" key="1">
    <citation type="submission" date="2018-06" db="EMBL/GenBank/DDBJ databases">
        <authorList>
            <consortium name="Pathogen Informatics"/>
            <person name="Doyle S."/>
        </authorList>
    </citation>
    <scope>NUCLEOTIDE SEQUENCE [LARGE SCALE GENOMIC DNA]</scope>
    <source>
        <strain evidence="2 3">NCTC5908</strain>
    </source>
</reference>
<dbReference type="Proteomes" id="UP000253728">
    <property type="component" value="Unassembled WGS sequence"/>
</dbReference>
<dbReference type="InterPro" id="IPR016419">
    <property type="entry name" value="Prepilin_Pept-dep_B_prd"/>
</dbReference>
<evidence type="ECO:0000313" key="3">
    <source>
        <dbReference type="Proteomes" id="UP000253728"/>
    </source>
</evidence>
<proteinExistence type="predicted"/>
<dbReference type="STRING" id="732.ADJ80_10570"/>